<organism evidence="2 3">
    <name type="scientific">Mesorhizobium erdmanii</name>
    <dbReference type="NCBI Taxonomy" id="1777866"/>
    <lineage>
        <taxon>Bacteria</taxon>
        <taxon>Pseudomonadati</taxon>
        <taxon>Pseudomonadota</taxon>
        <taxon>Alphaproteobacteria</taxon>
        <taxon>Hyphomicrobiales</taxon>
        <taxon>Phyllobacteriaceae</taxon>
        <taxon>Mesorhizobium</taxon>
    </lineage>
</organism>
<keyword evidence="1" id="KW-0812">Transmembrane</keyword>
<protein>
    <submittedName>
        <fullName evidence="2">Uncharacterized protein</fullName>
    </submittedName>
</protein>
<dbReference type="EMBL" id="CP033361">
    <property type="protein sequence ID" value="QKC77312.1"/>
    <property type="molecule type" value="Genomic_DNA"/>
</dbReference>
<sequence>MATDKRYHPFIKVAFGVQMLIGGGFIAFWLWNGSATLPKHGGGSFTLDRAEQPYQYWLLIIAIGLAMIGMPIRSLLKGPPQY</sequence>
<keyword evidence="3" id="KW-1185">Reference proteome</keyword>
<dbReference type="AlphaFoldDB" id="A0A6M7UKF9"/>
<evidence type="ECO:0000313" key="3">
    <source>
        <dbReference type="Proteomes" id="UP000503339"/>
    </source>
</evidence>
<keyword evidence="1" id="KW-1133">Transmembrane helix</keyword>
<evidence type="ECO:0000256" key="1">
    <source>
        <dbReference type="SAM" id="Phobius"/>
    </source>
</evidence>
<feature type="transmembrane region" description="Helical" evidence="1">
    <location>
        <begin position="12"/>
        <end position="31"/>
    </location>
</feature>
<dbReference type="Proteomes" id="UP000503339">
    <property type="component" value="Chromosome"/>
</dbReference>
<dbReference type="RefSeq" id="WP_064988562.1">
    <property type="nucleotide sequence ID" value="NZ_CP033361.1"/>
</dbReference>
<feature type="transmembrane region" description="Helical" evidence="1">
    <location>
        <begin position="54"/>
        <end position="76"/>
    </location>
</feature>
<name>A0A6M7UKF9_9HYPH</name>
<proteinExistence type="predicted"/>
<reference evidence="2 3" key="1">
    <citation type="submission" date="2018-10" db="EMBL/GenBank/DDBJ databases">
        <authorList>
            <person name="Perry B.J."/>
            <person name="Sullivan J.T."/>
            <person name="Murphy R.J.T."/>
            <person name="Ramsay J.P."/>
            <person name="Ronson C.W."/>
        </authorList>
    </citation>
    <scope>NUCLEOTIDE SEQUENCE [LARGE SCALE GENOMIC DNA]</scope>
    <source>
        <strain evidence="2 3">NZP2014</strain>
    </source>
</reference>
<gene>
    <name evidence="2" type="ORF">EB233_18895</name>
</gene>
<accession>A0A6M7UKF9</accession>
<evidence type="ECO:0000313" key="2">
    <source>
        <dbReference type="EMBL" id="QKC77312.1"/>
    </source>
</evidence>
<keyword evidence="1" id="KW-0472">Membrane</keyword>
<dbReference type="KEGG" id="merd:EB233_18895"/>